<proteinExistence type="predicted"/>
<organism evidence="2">
    <name type="scientific">marine sediment metagenome</name>
    <dbReference type="NCBI Taxonomy" id="412755"/>
    <lineage>
        <taxon>unclassified sequences</taxon>
        <taxon>metagenomes</taxon>
        <taxon>ecological metagenomes</taxon>
    </lineage>
</organism>
<evidence type="ECO:0000313" key="2">
    <source>
        <dbReference type="EMBL" id="GAG61163.1"/>
    </source>
</evidence>
<feature type="region of interest" description="Disordered" evidence="1">
    <location>
        <begin position="101"/>
        <end position="128"/>
    </location>
</feature>
<accession>X0ZLB7</accession>
<comment type="caution">
    <text evidence="2">The sequence shown here is derived from an EMBL/GenBank/DDBJ whole genome shotgun (WGS) entry which is preliminary data.</text>
</comment>
<feature type="compositionally biased region" description="Basic and acidic residues" evidence="1">
    <location>
        <begin position="101"/>
        <end position="116"/>
    </location>
</feature>
<dbReference type="AlphaFoldDB" id="X0ZLB7"/>
<protein>
    <submittedName>
        <fullName evidence="2">Uncharacterized protein</fullName>
    </submittedName>
</protein>
<name>X0ZLB7_9ZZZZ</name>
<sequence>MNPKGGFLWKLRPGNEQFDQVDNNCTITKQFIKKTDEKIAHNIDNYEYKIVECNPFSKYKTIYIGNKKNKITYSKDSLYEFISSSAKSNILNKKLMNSNKDKDELIKNSEKNKIKDYSSTSNDNKKYS</sequence>
<reference evidence="2" key="1">
    <citation type="journal article" date="2014" name="Front. Microbiol.">
        <title>High frequency of phylogenetically diverse reductive dehalogenase-homologous genes in deep subseafloor sedimentary metagenomes.</title>
        <authorList>
            <person name="Kawai M."/>
            <person name="Futagami T."/>
            <person name="Toyoda A."/>
            <person name="Takaki Y."/>
            <person name="Nishi S."/>
            <person name="Hori S."/>
            <person name="Arai W."/>
            <person name="Tsubouchi T."/>
            <person name="Morono Y."/>
            <person name="Uchiyama I."/>
            <person name="Ito T."/>
            <person name="Fujiyama A."/>
            <person name="Inagaki F."/>
            <person name="Takami H."/>
        </authorList>
    </citation>
    <scope>NUCLEOTIDE SEQUENCE</scope>
    <source>
        <strain evidence="2">Expedition CK06-06</strain>
    </source>
</reference>
<feature type="non-terminal residue" evidence="2">
    <location>
        <position position="128"/>
    </location>
</feature>
<gene>
    <name evidence="2" type="ORF">S01H4_14380</name>
</gene>
<evidence type="ECO:0000256" key="1">
    <source>
        <dbReference type="SAM" id="MobiDB-lite"/>
    </source>
</evidence>
<dbReference type="EMBL" id="BART01006308">
    <property type="protein sequence ID" value="GAG61163.1"/>
    <property type="molecule type" value="Genomic_DNA"/>
</dbReference>